<evidence type="ECO:0000313" key="4">
    <source>
        <dbReference type="Proteomes" id="UP000036403"/>
    </source>
</evidence>
<evidence type="ECO:0000256" key="1">
    <source>
        <dbReference type="SAM" id="MobiDB-lite"/>
    </source>
</evidence>
<feature type="region of interest" description="Disordered" evidence="1">
    <location>
        <begin position="75"/>
        <end position="106"/>
    </location>
</feature>
<keyword evidence="2" id="KW-0812">Transmembrane</keyword>
<keyword evidence="2" id="KW-0472">Membrane</keyword>
<evidence type="ECO:0000313" key="3">
    <source>
        <dbReference type="EMBL" id="KMQ84114.1"/>
    </source>
</evidence>
<evidence type="ECO:0000256" key="2">
    <source>
        <dbReference type="SAM" id="Phobius"/>
    </source>
</evidence>
<dbReference type="AlphaFoldDB" id="A0A0J7K1F5"/>
<proteinExistence type="predicted"/>
<protein>
    <submittedName>
        <fullName evidence="3">Cubilin-like isoform x8 protein</fullName>
    </submittedName>
</protein>
<sequence>MAIPGDNYAIPVAYAIGSILVVLMFCLVCHRRLRRQSRGVPIDDLPPQCVIDDHHCYHHHDLLHTDHTLTRFNQYQLEEPSPLNESDEMEEPEQDFHQETSSPDSV</sequence>
<gene>
    <name evidence="3" type="ORF">RF55_18386</name>
</gene>
<dbReference type="EMBL" id="LBMM01017344">
    <property type="protein sequence ID" value="KMQ84114.1"/>
    <property type="molecule type" value="Genomic_DNA"/>
</dbReference>
<dbReference type="Proteomes" id="UP000036403">
    <property type="component" value="Unassembled WGS sequence"/>
</dbReference>
<reference evidence="3 4" key="1">
    <citation type="submission" date="2015-04" db="EMBL/GenBank/DDBJ databases">
        <title>Lasius niger genome sequencing.</title>
        <authorList>
            <person name="Konorov E.A."/>
            <person name="Nikitin M.A."/>
            <person name="Kirill M.V."/>
            <person name="Chang P."/>
        </authorList>
    </citation>
    <scope>NUCLEOTIDE SEQUENCE [LARGE SCALE GENOMIC DNA]</scope>
    <source>
        <tissue evidence="3">Whole</tissue>
    </source>
</reference>
<organism evidence="3 4">
    <name type="scientific">Lasius niger</name>
    <name type="common">Black garden ant</name>
    <dbReference type="NCBI Taxonomy" id="67767"/>
    <lineage>
        <taxon>Eukaryota</taxon>
        <taxon>Metazoa</taxon>
        <taxon>Ecdysozoa</taxon>
        <taxon>Arthropoda</taxon>
        <taxon>Hexapoda</taxon>
        <taxon>Insecta</taxon>
        <taxon>Pterygota</taxon>
        <taxon>Neoptera</taxon>
        <taxon>Endopterygota</taxon>
        <taxon>Hymenoptera</taxon>
        <taxon>Apocrita</taxon>
        <taxon>Aculeata</taxon>
        <taxon>Formicoidea</taxon>
        <taxon>Formicidae</taxon>
        <taxon>Formicinae</taxon>
        <taxon>Lasius</taxon>
        <taxon>Lasius</taxon>
    </lineage>
</organism>
<dbReference type="PaxDb" id="67767-A0A0J7K1F5"/>
<name>A0A0J7K1F5_LASNI</name>
<accession>A0A0J7K1F5</accession>
<comment type="caution">
    <text evidence="3">The sequence shown here is derived from an EMBL/GenBank/DDBJ whole genome shotgun (WGS) entry which is preliminary data.</text>
</comment>
<dbReference type="OrthoDB" id="10546118at2759"/>
<keyword evidence="2" id="KW-1133">Transmembrane helix</keyword>
<keyword evidence="4" id="KW-1185">Reference proteome</keyword>
<dbReference type="STRING" id="67767.A0A0J7K1F5"/>
<feature type="transmembrane region" description="Helical" evidence="2">
    <location>
        <begin position="12"/>
        <end position="29"/>
    </location>
</feature>